<dbReference type="EMBL" id="CATNWA010018889">
    <property type="protein sequence ID" value="CAI9610070.1"/>
    <property type="molecule type" value="Genomic_DNA"/>
</dbReference>
<dbReference type="Proteomes" id="UP001162483">
    <property type="component" value="Unassembled WGS sequence"/>
</dbReference>
<name>A0ABN9GL67_9NEOB</name>
<sequence length="41" mass="4570">MSCQSAPASHRGLTVKLISVFYYKSTVSGIITKWKQLSHES</sequence>
<evidence type="ECO:0000313" key="1">
    <source>
        <dbReference type="EMBL" id="CAI9610070.1"/>
    </source>
</evidence>
<protein>
    <submittedName>
        <fullName evidence="1">Uncharacterized protein</fullName>
    </submittedName>
</protein>
<organism evidence="1 2">
    <name type="scientific">Staurois parvus</name>
    <dbReference type="NCBI Taxonomy" id="386267"/>
    <lineage>
        <taxon>Eukaryota</taxon>
        <taxon>Metazoa</taxon>
        <taxon>Chordata</taxon>
        <taxon>Craniata</taxon>
        <taxon>Vertebrata</taxon>
        <taxon>Euteleostomi</taxon>
        <taxon>Amphibia</taxon>
        <taxon>Batrachia</taxon>
        <taxon>Anura</taxon>
        <taxon>Neobatrachia</taxon>
        <taxon>Ranoidea</taxon>
        <taxon>Ranidae</taxon>
        <taxon>Staurois</taxon>
    </lineage>
</organism>
<feature type="non-terminal residue" evidence="1">
    <location>
        <position position="41"/>
    </location>
</feature>
<accession>A0ABN9GL67</accession>
<gene>
    <name evidence="1" type="ORF">SPARVUS_LOCUS14361605</name>
</gene>
<reference evidence="1" key="1">
    <citation type="submission" date="2023-05" db="EMBL/GenBank/DDBJ databases">
        <authorList>
            <person name="Stuckert A."/>
        </authorList>
    </citation>
    <scope>NUCLEOTIDE SEQUENCE</scope>
</reference>
<evidence type="ECO:0000313" key="2">
    <source>
        <dbReference type="Proteomes" id="UP001162483"/>
    </source>
</evidence>
<proteinExistence type="predicted"/>
<comment type="caution">
    <text evidence="1">The sequence shown here is derived from an EMBL/GenBank/DDBJ whole genome shotgun (WGS) entry which is preliminary data.</text>
</comment>
<keyword evidence="2" id="KW-1185">Reference proteome</keyword>